<evidence type="ECO:0000256" key="1">
    <source>
        <dbReference type="ARBA" id="ARBA00004479"/>
    </source>
</evidence>
<feature type="compositionally biased region" description="Low complexity" evidence="8">
    <location>
        <begin position="39"/>
        <end position="48"/>
    </location>
</feature>
<reference evidence="10" key="1">
    <citation type="submission" date="2025-08" db="UniProtKB">
        <authorList>
            <consortium name="Ensembl"/>
        </authorList>
    </citation>
    <scope>IDENTIFICATION</scope>
</reference>
<keyword evidence="11" id="KW-1185">Reference proteome</keyword>
<keyword evidence="7" id="KW-0325">Glycoprotein</keyword>
<keyword evidence="5 9" id="KW-1133">Transmembrane helix</keyword>
<evidence type="ECO:0000313" key="11">
    <source>
        <dbReference type="Proteomes" id="UP000694408"/>
    </source>
</evidence>
<evidence type="ECO:0000256" key="6">
    <source>
        <dbReference type="ARBA" id="ARBA00023136"/>
    </source>
</evidence>
<keyword evidence="3 9" id="KW-0812">Transmembrane</keyword>
<dbReference type="Proteomes" id="UP000694408">
    <property type="component" value="Unplaced"/>
</dbReference>
<dbReference type="GO" id="GO:0005576">
    <property type="term" value="C:extracellular region"/>
    <property type="evidence" value="ECO:0007669"/>
    <property type="project" value="TreeGrafter"/>
</dbReference>
<reference evidence="10" key="2">
    <citation type="submission" date="2025-09" db="UniProtKB">
        <authorList>
            <consortium name="Ensembl"/>
        </authorList>
    </citation>
    <scope>IDENTIFICATION</scope>
</reference>
<feature type="transmembrane region" description="Helical" evidence="9">
    <location>
        <begin position="141"/>
        <end position="161"/>
    </location>
</feature>
<evidence type="ECO:0000256" key="5">
    <source>
        <dbReference type="ARBA" id="ARBA00022989"/>
    </source>
</evidence>
<dbReference type="AlphaFoldDB" id="A0A8C5IGV2"/>
<evidence type="ECO:0000256" key="8">
    <source>
        <dbReference type="SAM" id="MobiDB-lite"/>
    </source>
</evidence>
<keyword evidence="4" id="KW-0732">Signal</keyword>
<evidence type="ECO:0000256" key="2">
    <source>
        <dbReference type="ARBA" id="ARBA00006986"/>
    </source>
</evidence>
<comment type="subcellular location">
    <subcellularLocation>
        <location evidence="1">Membrane</location>
        <topology evidence="1">Single-pass type I membrane protein</topology>
    </subcellularLocation>
</comment>
<feature type="transmembrane region" description="Helical" evidence="9">
    <location>
        <begin position="81"/>
        <end position="99"/>
    </location>
</feature>
<evidence type="ECO:0000256" key="7">
    <source>
        <dbReference type="ARBA" id="ARBA00023180"/>
    </source>
</evidence>
<proteinExistence type="inferred from homology"/>
<evidence type="ECO:0000313" key="10">
    <source>
        <dbReference type="Ensembl" id="ENSJHYP00000003388.1"/>
    </source>
</evidence>
<dbReference type="Ensembl" id="ENSJHYT00000004181.1">
    <property type="protein sequence ID" value="ENSJHYP00000003388.1"/>
    <property type="gene ID" value="ENSJHYG00000002794.1"/>
</dbReference>
<feature type="region of interest" description="Disordered" evidence="8">
    <location>
        <begin position="1"/>
        <end position="71"/>
    </location>
</feature>
<dbReference type="Pfam" id="PF06679">
    <property type="entry name" value="DUF1180"/>
    <property type="match status" value="1"/>
</dbReference>
<evidence type="ECO:0000256" key="3">
    <source>
        <dbReference type="ARBA" id="ARBA00022692"/>
    </source>
</evidence>
<dbReference type="PANTHER" id="PTHR28607:SF2">
    <property type="entry name" value="PROTEIN FAM174C"/>
    <property type="match status" value="1"/>
</dbReference>
<comment type="similarity">
    <text evidence="2">Belongs to the FAM174 family.</text>
</comment>
<feature type="region of interest" description="Disordered" evidence="8">
    <location>
        <begin position="99"/>
        <end position="131"/>
    </location>
</feature>
<dbReference type="InterPro" id="IPR009565">
    <property type="entry name" value="FAM174-like"/>
</dbReference>
<dbReference type="OMA" id="TEMTSMD"/>
<protein>
    <submittedName>
        <fullName evidence="10">Family with sequence similarity 174 member C</fullName>
    </submittedName>
</protein>
<dbReference type="GO" id="GO:0016020">
    <property type="term" value="C:membrane"/>
    <property type="evidence" value="ECO:0007669"/>
    <property type="project" value="UniProtKB-SubCell"/>
</dbReference>
<accession>A0A8C5IGV2</accession>
<name>A0A8C5IGV2_JUNHY</name>
<organism evidence="10 11">
    <name type="scientific">Junco hyemalis</name>
    <name type="common">Dark-eyed junco</name>
    <dbReference type="NCBI Taxonomy" id="40217"/>
    <lineage>
        <taxon>Eukaryota</taxon>
        <taxon>Metazoa</taxon>
        <taxon>Chordata</taxon>
        <taxon>Craniata</taxon>
        <taxon>Vertebrata</taxon>
        <taxon>Euteleostomi</taxon>
        <taxon>Archelosauria</taxon>
        <taxon>Archosauria</taxon>
        <taxon>Dinosauria</taxon>
        <taxon>Saurischia</taxon>
        <taxon>Theropoda</taxon>
        <taxon>Coelurosauria</taxon>
        <taxon>Aves</taxon>
        <taxon>Neognathae</taxon>
        <taxon>Neoaves</taxon>
        <taxon>Telluraves</taxon>
        <taxon>Australaves</taxon>
        <taxon>Passeriformes</taxon>
        <taxon>Passerellidae</taxon>
        <taxon>Junco</taxon>
    </lineage>
</organism>
<evidence type="ECO:0000256" key="4">
    <source>
        <dbReference type="ARBA" id="ARBA00022729"/>
    </source>
</evidence>
<evidence type="ECO:0000256" key="9">
    <source>
        <dbReference type="SAM" id="Phobius"/>
    </source>
</evidence>
<sequence length="201" mass="21554">MAAPPRGTQLPRANNNNPEGKMSEPRGGSVSGSRPARNGAAPEPASGSAGPGRGLSRAHRPGAFLRPPLPLRRPGPAMPRLLLLLIFLLLVPHLGRATAPSPGNSTEPPRAVTRNETQSGTEHESGPRLSVGSGLPVLRRAVYVLSALSALAAFYFMLRAFRLKKPQRKKYGLLSSQDENIELGSLDSDEDTVFESRNLRR</sequence>
<keyword evidence="6 9" id="KW-0472">Membrane</keyword>
<dbReference type="PANTHER" id="PTHR28607">
    <property type="entry name" value="EXPRESSED PROTEIN"/>
    <property type="match status" value="1"/>
</dbReference>